<dbReference type="Pfam" id="PF08239">
    <property type="entry name" value="SH3_3"/>
    <property type="match status" value="4"/>
</dbReference>
<protein>
    <recommendedName>
        <fullName evidence="5">SH3b domain-containing protein</fullName>
    </recommendedName>
</protein>
<name>A0AA35G923_9FIRM</name>
<feature type="domain" description="SH3b" evidence="5">
    <location>
        <begin position="22"/>
        <end position="87"/>
    </location>
</feature>
<feature type="signal peptide" evidence="4">
    <location>
        <begin position="1"/>
        <end position="24"/>
    </location>
</feature>
<dbReference type="GO" id="GO:0071555">
    <property type="term" value="P:cell wall organization"/>
    <property type="evidence" value="ECO:0007669"/>
    <property type="project" value="UniProtKB-KW"/>
</dbReference>
<feature type="region of interest" description="Disordered" evidence="3">
    <location>
        <begin position="153"/>
        <end position="258"/>
    </location>
</feature>
<gene>
    <name evidence="6" type="ORF">caldi_09440</name>
</gene>
<dbReference type="Gene3D" id="3.40.630.40">
    <property type="entry name" value="Zn-dependent exopeptidases"/>
    <property type="match status" value="1"/>
</dbReference>
<dbReference type="GO" id="GO:0009253">
    <property type="term" value="P:peptidoglycan catabolic process"/>
    <property type="evidence" value="ECO:0007669"/>
    <property type="project" value="InterPro"/>
</dbReference>
<dbReference type="Gene3D" id="2.30.30.40">
    <property type="entry name" value="SH3 Domains"/>
    <property type="match status" value="4"/>
</dbReference>
<keyword evidence="1" id="KW-0378">Hydrolase</keyword>
<keyword evidence="2" id="KW-0961">Cell wall biogenesis/degradation</keyword>
<dbReference type="PANTHER" id="PTHR30404">
    <property type="entry name" value="N-ACETYLMURAMOYL-L-ALANINE AMIDASE"/>
    <property type="match status" value="1"/>
</dbReference>
<feature type="domain" description="SH3b" evidence="5">
    <location>
        <begin position="91"/>
        <end position="154"/>
    </location>
</feature>
<sequence>MEHRMKRLILGFVLSLAMASTAAAHTVYPRDPEGLNVRSGPGTGYPVVSTLAQGQGAAFLERQGKWYRVRLPDGKEGWTASWVARLRYDPPAAGRVTADVLNVRAGPGVQFPIVGTVTRGQVLEVREIAGDWWQVAPTGGRVGWVSGAYMEEVTPASPEPAPSQPPEPQPEPGAPSPEAPLPPVQSEMPEWLRTGDVTDPPSSVSASEPAAPGSAPGTPAGPDPATYRLPSEREDGRAGPPKQVSLAAAEAPLRTGRSPRYPAVDRVRAGEPLTYVAASEGWVRVLSPRGMEGWVPGPLVNLEDPGQDPLRGPIYRLSENLWSIARPEVREVRPADGLRLRAGPDLSARVLDVLPKGTRALVLARQGEWLQVRLPGGPVGWVAGSYTRPVGTGAGRVTSAVLELVQAGVFRLEVAGDLRGAKVDETDRGLAVAVPDPRSGAAHLPVVTGPVRALEMGPAGVTLEWRSPSFWRVEESSASRLVVEVRPAVTAVERRDGDPESWRVEVRGQVQPDAAYVDGSIVISLPGAVLQAGRLPRGVETRPGPDGLELRIPTDRAFALRPDESGFTVLLYRPGLAGKRIVIDPGHGGDDPGAQNRALGVEEKAVNLAIATYLQAVLSSRGAEVYMTRTQDAAVLPPDLRARVGEGEKERAELDYRTFVANALGADLFLSVHANAGGALQGTETYWSAQNYNAGRSRRLAALVQEELVRELGRPDRGVKEALFYVIRYSHAPSALAEVAFVSDPTEAQLLRDPAFQQRAAAALARAVERFFEGPG</sequence>
<evidence type="ECO:0000256" key="3">
    <source>
        <dbReference type="SAM" id="MobiDB-lite"/>
    </source>
</evidence>
<dbReference type="InterPro" id="IPR036028">
    <property type="entry name" value="SH3-like_dom_sf"/>
</dbReference>
<dbReference type="AlphaFoldDB" id="A0AA35G923"/>
<dbReference type="Pfam" id="PF01520">
    <property type="entry name" value="Amidase_3"/>
    <property type="match status" value="1"/>
</dbReference>
<keyword evidence="4" id="KW-0732">Signal</keyword>
<dbReference type="SUPFAM" id="SSF53187">
    <property type="entry name" value="Zn-dependent exopeptidases"/>
    <property type="match status" value="1"/>
</dbReference>
<dbReference type="Proteomes" id="UP001163687">
    <property type="component" value="Chromosome"/>
</dbReference>
<reference evidence="6" key="1">
    <citation type="submission" date="2022-03" db="EMBL/GenBank/DDBJ databases">
        <title>Complete genome sequence of Caldinitratiruptor microaerophilus.</title>
        <authorList>
            <person name="Mukaiyama R."/>
            <person name="Nishiyama T."/>
            <person name="Ueda K."/>
        </authorList>
    </citation>
    <scope>NUCLEOTIDE SEQUENCE</scope>
    <source>
        <strain evidence="6">JCM 16183</strain>
    </source>
</reference>
<dbReference type="InterPro" id="IPR050695">
    <property type="entry name" value="N-acetylmuramoyl_amidase_3"/>
</dbReference>
<dbReference type="SMART" id="SM00646">
    <property type="entry name" value="Ami_3"/>
    <property type="match status" value="1"/>
</dbReference>
<evidence type="ECO:0000313" key="7">
    <source>
        <dbReference type="Proteomes" id="UP001163687"/>
    </source>
</evidence>
<evidence type="ECO:0000256" key="4">
    <source>
        <dbReference type="SAM" id="SignalP"/>
    </source>
</evidence>
<accession>A0AA35G923</accession>
<dbReference type="InterPro" id="IPR002508">
    <property type="entry name" value="MurNAc-LAA_cat"/>
</dbReference>
<dbReference type="SMART" id="SM00287">
    <property type="entry name" value="SH3b"/>
    <property type="match status" value="4"/>
</dbReference>
<feature type="compositionally biased region" description="Low complexity" evidence="3">
    <location>
        <begin position="200"/>
        <end position="225"/>
    </location>
</feature>
<dbReference type="PROSITE" id="PS51781">
    <property type="entry name" value="SH3B"/>
    <property type="match status" value="3"/>
</dbReference>
<dbReference type="GO" id="GO:0030288">
    <property type="term" value="C:outer membrane-bounded periplasmic space"/>
    <property type="evidence" value="ECO:0007669"/>
    <property type="project" value="TreeGrafter"/>
</dbReference>
<dbReference type="SUPFAM" id="SSF50044">
    <property type="entry name" value="SH3-domain"/>
    <property type="match status" value="1"/>
</dbReference>
<dbReference type="GO" id="GO:0008745">
    <property type="term" value="F:N-acetylmuramoyl-L-alanine amidase activity"/>
    <property type="evidence" value="ECO:0007669"/>
    <property type="project" value="InterPro"/>
</dbReference>
<evidence type="ECO:0000313" key="6">
    <source>
        <dbReference type="EMBL" id="BDG59854.1"/>
    </source>
</evidence>
<dbReference type="KEGG" id="cmic:caldi_09440"/>
<keyword evidence="7" id="KW-1185">Reference proteome</keyword>
<evidence type="ECO:0000256" key="1">
    <source>
        <dbReference type="ARBA" id="ARBA00022801"/>
    </source>
</evidence>
<organism evidence="6 7">
    <name type="scientific">Caldinitratiruptor microaerophilus</name>
    <dbReference type="NCBI Taxonomy" id="671077"/>
    <lineage>
        <taxon>Bacteria</taxon>
        <taxon>Bacillati</taxon>
        <taxon>Bacillota</taxon>
        <taxon>Clostridia</taxon>
        <taxon>Eubacteriales</taxon>
        <taxon>Symbiobacteriaceae</taxon>
        <taxon>Caldinitratiruptor</taxon>
    </lineage>
</organism>
<dbReference type="PANTHER" id="PTHR30404:SF0">
    <property type="entry name" value="N-ACETYLMURAMOYL-L-ALANINE AMIDASE AMIC"/>
    <property type="match status" value="1"/>
</dbReference>
<dbReference type="EMBL" id="AP025628">
    <property type="protein sequence ID" value="BDG59854.1"/>
    <property type="molecule type" value="Genomic_DNA"/>
</dbReference>
<feature type="chain" id="PRO_5041366444" description="SH3b domain-containing protein" evidence="4">
    <location>
        <begin position="25"/>
        <end position="776"/>
    </location>
</feature>
<evidence type="ECO:0000256" key="2">
    <source>
        <dbReference type="ARBA" id="ARBA00023316"/>
    </source>
</evidence>
<feature type="domain" description="SH3b" evidence="5">
    <location>
        <begin position="327"/>
        <end position="391"/>
    </location>
</feature>
<dbReference type="InterPro" id="IPR003646">
    <property type="entry name" value="SH3-like_bac-type"/>
</dbReference>
<dbReference type="CDD" id="cd02696">
    <property type="entry name" value="MurNAc-LAA"/>
    <property type="match status" value="1"/>
</dbReference>
<feature type="compositionally biased region" description="Pro residues" evidence="3">
    <location>
        <begin position="157"/>
        <end position="183"/>
    </location>
</feature>
<proteinExistence type="predicted"/>
<evidence type="ECO:0000259" key="5">
    <source>
        <dbReference type="PROSITE" id="PS51781"/>
    </source>
</evidence>